<comment type="caution">
    <text evidence="5">The sequence shown here is derived from an EMBL/GenBank/DDBJ whole genome shotgun (WGS) entry which is preliminary data.</text>
</comment>
<sequence>MTAEGTLAGVRAVVVNWRDLDHSLAGGSEIYAWECARALREGGADVEFLTAREPGSAHTENREGISVRRTGGPLTFYPAALLRLLRRRRRIDLVIDPSCGIPSFSPLVLRRRTPVVLVMHHVHQDQFGTHFPAPVAVLGRWLERVAMRTVYRRKRVVAVSRSTAEQMREQLGWTGDIGLLPNGADLPAIVPDPAAVDPDRVVVLGRLVAHKRVDLVIRTFFDVQLHPANDGRRLHLDIIGQGPERERLERIAAAMGLEDRVTFHGHVDEETKGRLLSRAAVHVCASDAEGWGQAVIDAAGYGVPTLARDVPGLRDSVRPLLTGWLVPDSTDPEEVRRRLSDALASALADGRSADVRAERATACRAWAAGFDWSRMRDQTRALAAYELAASTFQPLHSVPRDTRVAA</sequence>
<organism evidence="5 6">
    <name type="scientific">Nocardioides panacisoli</name>
    <dbReference type="NCBI Taxonomy" id="627624"/>
    <lineage>
        <taxon>Bacteria</taxon>
        <taxon>Bacillati</taxon>
        <taxon>Actinomycetota</taxon>
        <taxon>Actinomycetes</taxon>
        <taxon>Propionibacteriales</taxon>
        <taxon>Nocardioidaceae</taxon>
        <taxon>Nocardioides</taxon>
    </lineage>
</organism>
<keyword evidence="2" id="KW-0808">Transferase</keyword>
<protein>
    <submittedName>
        <fullName evidence="5">Glycosyltransferase family 4 protein</fullName>
    </submittedName>
</protein>
<dbReference type="Pfam" id="PF00534">
    <property type="entry name" value="Glycos_transf_1"/>
    <property type="match status" value="1"/>
</dbReference>
<evidence type="ECO:0000259" key="4">
    <source>
        <dbReference type="Pfam" id="PF13439"/>
    </source>
</evidence>
<dbReference type="RefSeq" id="WP_344775808.1">
    <property type="nucleotide sequence ID" value="NZ_BAABAH010000008.1"/>
</dbReference>
<keyword evidence="6" id="KW-1185">Reference proteome</keyword>
<dbReference type="Gene3D" id="3.40.50.2000">
    <property type="entry name" value="Glycogen Phosphorylase B"/>
    <property type="match status" value="2"/>
</dbReference>
<dbReference type="PANTHER" id="PTHR45947:SF3">
    <property type="entry name" value="SULFOQUINOVOSYL TRANSFERASE SQD2"/>
    <property type="match status" value="1"/>
</dbReference>
<keyword evidence="1" id="KW-0328">Glycosyltransferase</keyword>
<dbReference type="Pfam" id="PF13439">
    <property type="entry name" value="Glyco_transf_4"/>
    <property type="match status" value="1"/>
</dbReference>
<dbReference type="InterPro" id="IPR028098">
    <property type="entry name" value="Glyco_trans_4-like_N"/>
</dbReference>
<dbReference type="SUPFAM" id="SSF53756">
    <property type="entry name" value="UDP-Glycosyltransferase/glycogen phosphorylase"/>
    <property type="match status" value="1"/>
</dbReference>
<evidence type="ECO:0000313" key="5">
    <source>
        <dbReference type="EMBL" id="GAA3822155.1"/>
    </source>
</evidence>
<dbReference type="PANTHER" id="PTHR45947">
    <property type="entry name" value="SULFOQUINOVOSYL TRANSFERASE SQD2"/>
    <property type="match status" value="1"/>
</dbReference>
<reference evidence="6" key="1">
    <citation type="journal article" date="2019" name="Int. J. Syst. Evol. Microbiol.">
        <title>The Global Catalogue of Microorganisms (GCM) 10K type strain sequencing project: providing services to taxonomists for standard genome sequencing and annotation.</title>
        <authorList>
            <consortium name="The Broad Institute Genomics Platform"/>
            <consortium name="The Broad Institute Genome Sequencing Center for Infectious Disease"/>
            <person name="Wu L."/>
            <person name="Ma J."/>
        </authorList>
    </citation>
    <scope>NUCLEOTIDE SEQUENCE [LARGE SCALE GENOMIC DNA]</scope>
    <source>
        <strain evidence="6">JCM 16953</strain>
    </source>
</reference>
<evidence type="ECO:0000313" key="6">
    <source>
        <dbReference type="Proteomes" id="UP001501821"/>
    </source>
</evidence>
<dbReference type="InterPro" id="IPR001296">
    <property type="entry name" value="Glyco_trans_1"/>
</dbReference>
<dbReference type="InterPro" id="IPR050194">
    <property type="entry name" value="Glycosyltransferase_grp1"/>
</dbReference>
<evidence type="ECO:0000259" key="3">
    <source>
        <dbReference type="Pfam" id="PF00534"/>
    </source>
</evidence>
<gene>
    <name evidence="5" type="ORF">GCM10022242_24660</name>
</gene>
<dbReference type="EMBL" id="BAABAH010000008">
    <property type="protein sequence ID" value="GAA3822155.1"/>
    <property type="molecule type" value="Genomic_DNA"/>
</dbReference>
<dbReference type="CDD" id="cd03801">
    <property type="entry name" value="GT4_PimA-like"/>
    <property type="match status" value="1"/>
</dbReference>
<dbReference type="Proteomes" id="UP001501821">
    <property type="component" value="Unassembled WGS sequence"/>
</dbReference>
<feature type="domain" description="Glycosyl transferase family 1" evidence="3">
    <location>
        <begin position="197"/>
        <end position="345"/>
    </location>
</feature>
<evidence type="ECO:0000256" key="1">
    <source>
        <dbReference type="ARBA" id="ARBA00022676"/>
    </source>
</evidence>
<accession>A0ABP7IMG4</accession>
<evidence type="ECO:0000256" key="2">
    <source>
        <dbReference type="ARBA" id="ARBA00022679"/>
    </source>
</evidence>
<proteinExistence type="predicted"/>
<feature type="domain" description="Glycosyltransferase subfamily 4-like N-terminal" evidence="4">
    <location>
        <begin position="26"/>
        <end position="186"/>
    </location>
</feature>
<name>A0ABP7IMG4_9ACTN</name>